<keyword evidence="1" id="KW-0812">Transmembrane</keyword>
<feature type="transmembrane region" description="Helical" evidence="1">
    <location>
        <begin position="136"/>
        <end position="155"/>
    </location>
</feature>
<keyword evidence="1" id="KW-0472">Membrane</keyword>
<accession>A0A1F6EGJ1</accession>
<dbReference type="InterPro" id="IPR046737">
    <property type="entry name" value="DUF6629"/>
</dbReference>
<evidence type="ECO:0000256" key="1">
    <source>
        <dbReference type="SAM" id="Phobius"/>
    </source>
</evidence>
<keyword evidence="1" id="KW-1133">Transmembrane helix</keyword>
<gene>
    <name evidence="2" type="ORF">A3A38_03785</name>
</gene>
<feature type="transmembrane region" description="Helical" evidence="1">
    <location>
        <begin position="184"/>
        <end position="202"/>
    </location>
</feature>
<feature type="transmembrane region" description="Helical" evidence="1">
    <location>
        <begin position="160"/>
        <end position="178"/>
    </location>
</feature>
<evidence type="ECO:0000313" key="3">
    <source>
        <dbReference type="Proteomes" id="UP000177306"/>
    </source>
</evidence>
<dbReference type="Proteomes" id="UP000177306">
    <property type="component" value="Unassembled WGS sequence"/>
</dbReference>
<name>A0A1F6EGJ1_9BACT</name>
<organism evidence="2 3">
    <name type="scientific">Candidatus Kaiserbacteria bacterium RIFCSPLOWO2_01_FULL_53_17</name>
    <dbReference type="NCBI Taxonomy" id="1798511"/>
    <lineage>
        <taxon>Bacteria</taxon>
        <taxon>Candidatus Kaiseribacteriota</taxon>
    </lineage>
</organism>
<dbReference type="Pfam" id="PF20334">
    <property type="entry name" value="DUF6629"/>
    <property type="match status" value="1"/>
</dbReference>
<reference evidence="2 3" key="1">
    <citation type="journal article" date="2016" name="Nat. Commun.">
        <title>Thousands of microbial genomes shed light on interconnected biogeochemical processes in an aquifer system.</title>
        <authorList>
            <person name="Anantharaman K."/>
            <person name="Brown C.T."/>
            <person name="Hug L.A."/>
            <person name="Sharon I."/>
            <person name="Castelle C.J."/>
            <person name="Probst A.J."/>
            <person name="Thomas B.C."/>
            <person name="Singh A."/>
            <person name="Wilkins M.J."/>
            <person name="Karaoz U."/>
            <person name="Brodie E.L."/>
            <person name="Williams K.H."/>
            <person name="Hubbard S.S."/>
            <person name="Banfield J.F."/>
        </authorList>
    </citation>
    <scope>NUCLEOTIDE SEQUENCE [LARGE SCALE GENOMIC DNA]</scope>
</reference>
<sequence>MCFSATASFVAGGALGAVGGVTMAEVKIKAEMPLASIPLIFGIQQTIEGVIWVSFGVPLLNTVMTYVYLTFAYVLWPVFVPVAVVLIETDPARKNILRALSLAGFVLGMYLLYFIVTDPGKAHIVNQSIAYDYRHLYELFPLSLYVVVTCGSGLISSHRILNIFAIGALISFFIANWLFNMTFISVWCFFAAVLSVLIYWHFKRTSVAGRQVEAG</sequence>
<protein>
    <submittedName>
        <fullName evidence="2">Uncharacterized protein</fullName>
    </submittedName>
</protein>
<feature type="transmembrane region" description="Helical" evidence="1">
    <location>
        <begin position="99"/>
        <end position="116"/>
    </location>
</feature>
<dbReference type="EMBL" id="MFLY01000034">
    <property type="protein sequence ID" value="OGG72754.1"/>
    <property type="molecule type" value="Genomic_DNA"/>
</dbReference>
<feature type="transmembrane region" description="Helical" evidence="1">
    <location>
        <begin position="66"/>
        <end position="87"/>
    </location>
</feature>
<evidence type="ECO:0000313" key="2">
    <source>
        <dbReference type="EMBL" id="OGG72754.1"/>
    </source>
</evidence>
<comment type="caution">
    <text evidence="2">The sequence shown here is derived from an EMBL/GenBank/DDBJ whole genome shotgun (WGS) entry which is preliminary data.</text>
</comment>
<dbReference type="AlphaFoldDB" id="A0A1F6EGJ1"/>
<proteinExistence type="predicted"/>